<dbReference type="InterPro" id="IPR016174">
    <property type="entry name" value="Di-haem_cyt_TM"/>
</dbReference>
<proteinExistence type="predicted"/>
<dbReference type="PANTHER" id="PTHR30485">
    <property type="entry name" value="NI/FE-HYDROGENASE 1 B-TYPE CYTOCHROME SUBUNIT"/>
    <property type="match status" value="1"/>
</dbReference>
<dbReference type="GO" id="GO:0005886">
    <property type="term" value="C:plasma membrane"/>
    <property type="evidence" value="ECO:0007669"/>
    <property type="project" value="UniProtKB-SubCell"/>
</dbReference>
<keyword evidence="4 6" id="KW-1133">Transmembrane helix</keyword>
<dbReference type="GO" id="GO:0020037">
    <property type="term" value="F:heme binding"/>
    <property type="evidence" value="ECO:0007669"/>
    <property type="project" value="TreeGrafter"/>
</dbReference>
<feature type="transmembrane region" description="Helical" evidence="6">
    <location>
        <begin position="121"/>
        <end position="142"/>
    </location>
</feature>
<dbReference type="RefSeq" id="WP_139251012.1">
    <property type="nucleotide sequence ID" value="NZ_FRBW01000001.1"/>
</dbReference>
<dbReference type="Pfam" id="PF01292">
    <property type="entry name" value="Ni_hydr_CYTB"/>
    <property type="match status" value="1"/>
</dbReference>
<keyword evidence="9" id="KW-1185">Reference proteome</keyword>
<reference evidence="8 9" key="1">
    <citation type="submission" date="2016-11" db="EMBL/GenBank/DDBJ databases">
        <authorList>
            <person name="Jaros S."/>
            <person name="Januszkiewicz K."/>
            <person name="Wedrychowicz H."/>
        </authorList>
    </citation>
    <scope>NUCLEOTIDE SEQUENCE [LARGE SCALE GENOMIC DNA]</scope>
    <source>
        <strain evidence="8 9">DSM 22153</strain>
    </source>
</reference>
<dbReference type="Proteomes" id="UP000186002">
    <property type="component" value="Unassembled WGS sequence"/>
</dbReference>
<evidence type="ECO:0000259" key="7">
    <source>
        <dbReference type="Pfam" id="PF01292"/>
    </source>
</evidence>
<dbReference type="GO" id="GO:0009055">
    <property type="term" value="F:electron transfer activity"/>
    <property type="evidence" value="ECO:0007669"/>
    <property type="project" value="InterPro"/>
</dbReference>
<dbReference type="InterPro" id="IPR011577">
    <property type="entry name" value="Cyt_b561_bac/Ni-Hgenase"/>
</dbReference>
<feature type="transmembrane region" description="Helical" evidence="6">
    <location>
        <begin position="162"/>
        <end position="182"/>
    </location>
</feature>
<dbReference type="GO" id="GO:0022904">
    <property type="term" value="P:respiratory electron transport chain"/>
    <property type="evidence" value="ECO:0007669"/>
    <property type="project" value="InterPro"/>
</dbReference>
<organism evidence="8 9">
    <name type="scientific">Roseibium suaedae</name>
    <dbReference type="NCBI Taxonomy" id="735517"/>
    <lineage>
        <taxon>Bacteria</taxon>
        <taxon>Pseudomonadati</taxon>
        <taxon>Pseudomonadota</taxon>
        <taxon>Alphaproteobacteria</taxon>
        <taxon>Hyphomicrobiales</taxon>
        <taxon>Stappiaceae</taxon>
        <taxon>Roseibium</taxon>
    </lineage>
</organism>
<dbReference type="Gene3D" id="1.20.950.20">
    <property type="entry name" value="Transmembrane di-heme cytochromes, Chain C"/>
    <property type="match status" value="1"/>
</dbReference>
<evidence type="ECO:0000256" key="6">
    <source>
        <dbReference type="SAM" id="Phobius"/>
    </source>
</evidence>
<evidence type="ECO:0000313" key="9">
    <source>
        <dbReference type="Proteomes" id="UP000186002"/>
    </source>
</evidence>
<feature type="transmembrane region" description="Helical" evidence="6">
    <location>
        <begin position="38"/>
        <end position="55"/>
    </location>
</feature>
<dbReference type="InterPro" id="IPR051542">
    <property type="entry name" value="Hydrogenase_cytochrome"/>
</dbReference>
<evidence type="ECO:0000256" key="3">
    <source>
        <dbReference type="ARBA" id="ARBA00022692"/>
    </source>
</evidence>
<protein>
    <submittedName>
        <fullName evidence="8">Cytochrome b</fullName>
    </submittedName>
</protein>
<keyword evidence="2" id="KW-1003">Cell membrane</keyword>
<gene>
    <name evidence="8" type="ORF">SAMN05444272_1071</name>
</gene>
<dbReference type="OrthoDB" id="196472at2"/>
<dbReference type="PANTHER" id="PTHR30485:SF2">
    <property type="entry name" value="BLL0597 PROTEIN"/>
    <property type="match status" value="1"/>
</dbReference>
<comment type="subcellular location">
    <subcellularLocation>
        <location evidence="1">Cell membrane</location>
        <topology evidence="1">Multi-pass membrane protein</topology>
    </subcellularLocation>
</comment>
<dbReference type="SUPFAM" id="SSF81342">
    <property type="entry name" value="Transmembrane di-heme cytochromes"/>
    <property type="match status" value="1"/>
</dbReference>
<dbReference type="STRING" id="735517.SAMN05444272_1071"/>
<sequence>MTSAPEMSPAGGGMPLAGADGTVSPAPAGGMVRVWDPLVRIFHWSLVALVAIAWLTGDEIQKVHEPVGYVIVGLLAFRLVWGVIGSRFARFTSFVRGPGTTLGYLRDIASRRASRHLGHNPAGAAMIVALILVLSGTALTGYLQTTDAFWGVDWVSGLHEVLANLVLVLVGLHVLGVLVASLEHGEDLVKSMITGLKRPL</sequence>
<evidence type="ECO:0000256" key="4">
    <source>
        <dbReference type="ARBA" id="ARBA00022989"/>
    </source>
</evidence>
<evidence type="ECO:0000256" key="5">
    <source>
        <dbReference type="ARBA" id="ARBA00023136"/>
    </source>
</evidence>
<feature type="transmembrane region" description="Helical" evidence="6">
    <location>
        <begin position="67"/>
        <end position="84"/>
    </location>
</feature>
<dbReference type="EMBL" id="FRBW01000001">
    <property type="protein sequence ID" value="SHL62419.1"/>
    <property type="molecule type" value="Genomic_DNA"/>
</dbReference>
<evidence type="ECO:0000256" key="1">
    <source>
        <dbReference type="ARBA" id="ARBA00004651"/>
    </source>
</evidence>
<name>A0A1M7C6C8_9HYPH</name>
<keyword evidence="3 6" id="KW-0812">Transmembrane</keyword>
<evidence type="ECO:0000313" key="8">
    <source>
        <dbReference type="EMBL" id="SHL62419.1"/>
    </source>
</evidence>
<dbReference type="AlphaFoldDB" id="A0A1M7C6C8"/>
<feature type="domain" description="Cytochrome b561 bacterial/Ni-hydrogenase" evidence="7">
    <location>
        <begin position="34"/>
        <end position="195"/>
    </location>
</feature>
<keyword evidence="5 6" id="KW-0472">Membrane</keyword>
<evidence type="ECO:0000256" key="2">
    <source>
        <dbReference type="ARBA" id="ARBA00022475"/>
    </source>
</evidence>
<accession>A0A1M7C6C8</accession>